<dbReference type="EMBL" id="LR796695">
    <property type="protein sequence ID" value="CAB4159768.1"/>
    <property type="molecule type" value="Genomic_DNA"/>
</dbReference>
<sequence length="441" mass="47053">MNRKRVNLLSAVNAKNVSRSADGATYTVRDVVHAVDGIVLNGRLYAGPELAKSVDTLNGKPAPAGHPKDSKGRHITASHGEALASNWVGAYCTNSRYEGGRAMCDLTINAAQAKAMPAGAEVLQRLDAAIAGTNTEPIAVSSGLMLREVAENGESRGKKYRARAVDMNFDHVAILLNEAPAGTPEEGVGMFVNEAGQEEAVEVVTVNTEPEDRRHEGLERLKGWVMKLLGNSDELSFDQIREGLYKGLPEGSWVREVFARYAIWTDRDGKHWRQDYAVSSDGSVAFSGTAQEVREKREYEPVTNLKKDAMKDMLIAALNSAGISTEGLSDAQLLAAYNAHVKAAAEAPLKTELAAANAKLQTFEANAQAAEATELATLATELAANSAGTLTAEDFKVMGLKRCRELRGNGKAAPVVPGGTAAGGTTKRERYSLNADLTKTA</sequence>
<protein>
    <submittedName>
        <fullName evidence="1">Uncharacterized conserved protein UCP029215</fullName>
    </submittedName>
</protein>
<gene>
    <name evidence="1" type="ORF">UFOVP726_6</name>
</gene>
<evidence type="ECO:0000313" key="1">
    <source>
        <dbReference type="EMBL" id="CAB4159768.1"/>
    </source>
</evidence>
<organism evidence="1">
    <name type="scientific">uncultured Caudovirales phage</name>
    <dbReference type="NCBI Taxonomy" id="2100421"/>
    <lineage>
        <taxon>Viruses</taxon>
        <taxon>Duplodnaviria</taxon>
        <taxon>Heunggongvirae</taxon>
        <taxon>Uroviricota</taxon>
        <taxon>Caudoviricetes</taxon>
        <taxon>Peduoviridae</taxon>
        <taxon>Maltschvirus</taxon>
        <taxon>Maltschvirus maltsch</taxon>
    </lineage>
</organism>
<name>A0A6J5NRQ5_9CAUD</name>
<reference evidence="1" key="1">
    <citation type="submission" date="2020-04" db="EMBL/GenBank/DDBJ databases">
        <authorList>
            <person name="Chiriac C."/>
            <person name="Salcher M."/>
            <person name="Ghai R."/>
            <person name="Kavagutti S V."/>
        </authorList>
    </citation>
    <scope>NUCLEOTIDE SEQUENCE</scope>
</reference>
<accession>A0A6J5NRQ5</accession>
<proteinExistence type="predicted"/>